<keyword evidence="5 12" id="KW-0337">GPI-anchor biosynthesis</keyword>
<dbReference type="GeneID" id="28977878"/>
<organism evidence="13 14">
    <name type="scientific">Rhodotorula graminis (strain WP1)</name>
    <dbReference type="NCBI Taxonomy" id="578459"/>
    <lineage>
        <taxon>Eukaryota</taxon>
        <taxon>Fungi</taxon>
        <taxon>Dikarya</taxon>
        <taxon>Basidiomycota</taxon>
        <taxon>Pucciniomycotina</taxon>
        <taxon>Microbotryomycetes</taxon>
        <taxon>Sporidiobolales</taxon>
        <taxon>Sporidiobolaceae</taxon>
        <taxon>Rhodotorula</taxon>
    </lineage>
</organism>
<sequence length="469" mass="51346">MLSLYKWLDEGDQNPTGTIVRASLTLRAVTSLLLVPLGSLLPSFETDAATLSRPVAWWARPFVRWDSVHFVNIAVEGYKTEQQAAFMPGLPAIMRSGAEALHWLSRRTGPVQGDEVVLVGLLATTLATTTAALYLHRLTVITFPSRPRHALLTALLFLFAPSRPTLHGVPYTEPFAALFTFGGMLLFAQGEDTLAAAAWAAGSAFRAQGAVLGAGFFGWRWILRRSFDGRKSNGEAFKRLVLNFPRFAFLSLLSASPFLAFQLYVYSLHCPSPTTGDTRPWCTQGLGLSYGWIQREYWDVGPFHYWTLLQLPNFLLAAPVLALSLSASWSFYTRNARAALYSTLPFLPSSLLPVPVPAPVRPAAEEQRPLTAPAPAHLVEALVPHVHLHTATTLLLVVSAHVQIALRVCATGPVVWWYAAELVERGLARGRGREGSDAAAARAGRAWVRYVEVWGVVATALWAVFLPPA</sequence>
<keyword evidence="9 12" id="KW-0256">Endoplasmic reticulum</keyword>
<evidence type="ECO:0000256" key="7">
    <source>
        <dbReference type="ARBA" id="ARBA00022679"/>
    </source>
</evidence>
<feature type="transmembrane region" description="Helical" evidence="12">
    <location>
        <begin position="205"/>
        <end position="223"/>
    </location>
</feature>
<evidence type="ECO:0000256" key="1">
    <source>
        <dbReference type="ARBA" id="ARBA00004477"/>
    </source>
</evidence>
<evidence type="ECO:0000256" key="6">
    <source>
        <dbReference type="ARBA" id="ARBA00022676"/>
    </source>
</evidence>
<feature type="transmembrane region" description="Helical" evidence="12">
    <location>
        <begin position="447"/>
        <end position="465"/>
    </location>
</feature>
<name>A0A0P9GKW6_RHOGW</name>
<comment type="caution">
    <text evidence="12">Lacks conserved residue(s) required for the propagation of feature annotation.</text>
</comment>
<evidence type="ECO:0000313" key="14">
    <source>
        <dbReference type="Proteomes" id="UP000053890"/>
    </source>
</evidence>
<keyword evidence="10 12" id="KW-1133">Transmembrane helix</keyword>
<dbReference type="InterPro" id="IPR007315">
    <property type="entry name" value="PIG-V/Gpi18"/>
</dbReference>
<evidence type="ECO:0000256" key="9">
    <source>
        <dbReference type="ARBA" id="ARBA00022824"/>
    </source>
</evidence>
<comment type="subcellular location">
    <subcellularLocation>
        <location evidence="1 12">Endoplasmic reticulum membrane</location>
        <topology evidence="1 12">Multi-pass membrane protein</topology>
    </subcellularLocation>
</comment>
<evidence type="ECO:0000256" key="4">
    <source>
        <dbReference type="ARBA" id="ARBA00013795"/>
    </source>
</evidence>
<gene>
    <name evidence="13" type="ORF">RHOBADRAFT_54650</name>
</gene>
<dbReference type="PANTHER" id="PTHR12468">
    <property type="entry name" value="GPI MANNOSYLTRANSFERASE 2"/>
    <property type="match status" value="1"/>
</dbReference>
<dbReference type="EC" id="2.4.1.-" evidence="12"/>
<dbReference type="Proteomes" id="UP000053890">
    <property type="component" value="Unassembled WGS sequence"/>
</dbReference>
<keyword evidence="7 12" id="KW-0808">Transferase</keyword>
<evidence type="ECO:0000256" key="8">
    <source>
        <dbReference type="ARBA" id="ARBA00022692"/>
    </source>
</evidence>
<accession>A0A0P9GKW6</accession>
<dbReference type="Pfam" id="PF04188">
    <property type="entry name" value="Mannosyl_trans2"/>
    <property type="match status" value="1"/>
</dbReference>
<reference evidence="13 14" key="1">
    <citation type="journal article" date="2015" name="Front. Microbiol.">
        <title>Genome sequence of the plant growth promoting endophytic yeast Rhodotorula graminis WP1.</title>
        <authorList>
            <person name="Firrincieli A."/>
            <person name="Otillar R."/>
            <person name="Salamov A."/>
            <person name="Schmutz J."/>
            <person name="Khan Z."/>
            <person name="Redman R.S."/>
            <person name="Fleck N.D."/>
            <person name="Lindquist E."/>
            <person name="Grigoriev I.V."/>
            <person name="Doty S.L."/>
        </authorList>
    </citation>
    <scope>NUCLEOTIDE SEQUENCE [LARGE SCALE GENOMIC DNA]</scope>
    <source>
        <strain evidence="13 14">WP1</strain>
    </source>
</reference>
<evidence type="ECO:0000256" key="3">
    <source>
        <dbReference type="ARBA" id="ARBA00008698"/>
    </source>
</evidence>
<feature type="transmembrane region" description="Helical" evidence="12">
    <location>
        <begin position="178"/>
        <end position="199"/>
    </location>
</feature>
<dbReference type="STRING" id="578459.A0A0P9GKW6"/>
<evidence type="ECO:0000256" key="10">
    <source>
        <dbReference type="ARBA" id="ARBA00022989"/>
    </source>
</evidence>
<evidence type="ECO:0000256" key="2">
    <source>
        <dbReference type="ARBA" id="ARBA00004687"/>
    </source>
</evidence>
<keyword evidence="8 12" id="KW-0812">Transmembrane</keyword>
<dbReference type="GO" id="GO:0004376">
    <property type="term" value="F:GPI mannosyltransferase activity"/>
    <property type="evidence" value="ECO:0007669"/>
    <property type="project" value="InterPro"/>
</dbReference>
<keyword evidence="14" id="KW-1185">Reference proteome</keyword>
<feature type="transmembrane region" description="Helical" evidence="12">
    <location>
        <begin position="314"/>
        <end position="332"/>
    </location>
</feature>
<feature type="transmembrane region" description="Helical" evidence="12">
    <location>
        <begin position="244"/>
        <end position="265"/>
    </location>
</feature>
<comment type="similarity">
    <text evidence="3 12">Belongs to the PIGV family.</text>
</comment>
<dbReference type="GO" id="GO:0031501">
    <property type="term" value="C:mannosyltransferase complex"/>
    <property type="evidence" value="ECO:0007669"/>
    <property type="project" value="TreeGrafter"/>
</dbReference>
<dbReference type="GO" id="GO:0005789">
    <property type="term" value="C:endoplasmic reticulum membrane"/>
    <property type="evidence" value="ECO:0007669"/>
    <property type="project" value="UniProtKB-SubCell"/>
</dbReference>
<feature type="transmembrane region" description="Helical" evidence="12">
    <location>
        <begin position="116"/>
        <end position="136"/>
    </location>
</feature>
<dbReference type="OMA" id="GALFIWC"/>
<evidence type="ECO:0000256" key="11">
    <source>
        <dbReference type="ARBA" id="ARBA00023136"/>
    </source>
</evidence>
<comment type="pathway">
    <text evidence="2 12">Glycolipid biosynthesis; glycosylphosphatidylinositol-anchor biosynthesis.</text>
</comment>
<dbReference type="OrthoDB" id="10252502at2759"/>
<proteinExistence type="inferred from homology"/>
<keyword evidence="6 12" id="KW-0328">Glycosyltransferase</keyword>
<dbReference type="RefSeq" id="XP_018270138.1">
    <property type="nucleotide sequence ID" value="XM_018417430.1"/>
</dbReference>
<protein>
    <recommendedName>
        <fullName evidence="4 12">GPI mannosyltransferase 2</fullName>
        <ecNumber evidence="12">2.4.1.-</ecNumber>
    </recommendedName>
</protein>
<comment type="function">
    <text evidence="12">Mannosyltransferase involved in glycosylphosphatidylinositol-anchor biosynthesis.</text>
</comment>
<keyword evidence="11 12" id="KW-0472">Membrane</keyword>
<evidence type="ECO:0000313" key="13">
    <source>
        <dbReference type="EMBL" id="KPV74089.1"/>
    </source>
</evidence>
<dbReference type="EMBL" id="KQ474081">
    <property type="protein sequence ID" value="KPV74089.1"/>
    <property type="molecule type" value="Genomic_DNA"/>
</dbReference>
<dbReference type="AlphaFoldDB" id="A0A0P9GKW6"/>
<dbReference type="UniPathway" id="UPA00196"/>
<evidence type="ECO:0000256" key="5">
    <source>
        <dbReference type="ARBA" id="ARBA00022502"/>
    </source>
</evidence>
<dbReference type="GO" id="GO:0006506">
    <property type="term" value="P:GPI anchor biosynthetic process"/>
    <property type="evidence" value="ECO:0007669"/>
    <property type="project" value="UniProtKB-UniPathway"/>
</dbReference>
<dbReference type="PANTHER" id="PTHR12468:SF2">
    <property type="entry name" value="GPI MANNOSYLTRANSFERASE 2"/>
    <property type="match status" value="1"/>
</dbReference>
<evidence type="ECO:0000256" key="12">
    <source>
        <dbReference type="RuleBase" id="RU363112"/>
    </source>
</evidence>
<dbReference type="GO" id="GO:0000009">
    <property type="term" value="F:alpha-1,6-mannosyltransferase activity"/>
    <property type="evidence" value="ECO:0007669"/>
    <property type="project" value="InterPro"/>
</dbReference>